<protein>
    <submittedName>
        <fullName evidence="1">Uncharacterized protein</fullName>
    </submittedName>
</protein>
<dbReference type="AlphaFoldDB" id="A0A3P7UM95"/>
<sequence>MDTSDGPFGYLRITLHWEHGRERCTTSAESICSLSIQERFTTRPSPSTTNRLLNIPIGFRTFN</sequence>
<reference evidence="1" key="1">
    <citation type="submission" date="2018-11" db="EMBL/GenBank/DDBJ databases">
        <authorList>
            <consortium name="Pathogen Informatics"/>
        </authorList>
    </citation>
    <scope>NUCLEOTIDE SEQUENCE [LARGE SCALE GENOMIC DNA]</scope>
</reference>
<organism evidence="1">
    <name type="scientific">Heligmosomoides polygyrus</name>
    <name type="common">Parasitic roundworm</name>
    <dbReference type="NCBI Taxonomy" id="6339"/>
    <lineage>
        <taxon>Eukaryota</taxon>
        <taxon>Metazoa</taxon>
        <taxon>Ecdysozoa</taxon>
        <taxon>Nematoda</taxon>
        <taxon>Chromadorea</taxon>
        <taxon>Rhabditida</taxon>
        <taxon>Rhabditina</taxon>
        <taxon>Rhabditomorpha</taxon>
        <taxon>Strongyloidea</taxon>
        <taxon>Heligmosomidae</taxon>
        <taxon>Heligmosomoides</taxon>
    </lineage>
</organism>
<accession>A0A3P7UM95</accession>
<gene>
    <name evidence="1" type="ORF">HPBE_LOCUS3499</name>
</gene>
<name>A0A3P7UM95_HELPZ</name>
<dbReference type="EMBL" id="UZAH01009638">
    <property type="protein sequence ID" value="VDO35976.1"/>
    <property type="molecule type" value="Genomic_DNA"/>
</dbReference>
<proteinExistence type="predicted"/>
<evidence type="ECO:0000313" key="1">
    <source>
        <dbReference type="EMBL" id="VDO35976.1"/>
    </source>
</evidence>